<keyword evidence="4" id="KW-1185">Reference proteome</keyword>
<evidence type="ECO:0000313" key="4">
    <source>
        <dbReference type="Proteomes" id="UP001160519"/>
    </source>
</evidence>
<evidence type="ECO:0000256" key="1">
    <source>
        <dbReference type="ARBA" id="ARBA00006484"/>
    </source>
</evidence>
<dbReference type="Proteomes" id="UP001160519">
    <property type="component" value="Unassembled WGS sequence"/>
</dbReference>
<dbReference type="GO" id="GO:0016491">
    <property type="term" value="F:oxidoreductase activity"/>
    <property type="evidence" value="ECO:0007669"/>
    <property type="project" value="UniProtKB-KW"/>
</dbReference>
<reference evidence="3" key="1">
    <citation type="submission" date="2023-01" db="EMBL/GenBank/DDBJ databases">
        <title>Biogeochemical cycle of methane in antarctic sediments.</title>
        <authorList>
            <person name="Roldan D.M."/>
            <person name="Menes R.J."/>
        </authorList>
    </citation>
    <scope>NUCLEOTIDE SEQUENCE [LARGE SCALE GENOMIC DNA]</scope>
    <source>
        <strain evidence="3">K-2018 MAG008</strain>
    </source>
</reference>
<proteinExistence type="inferred from homology"/>
<comment type="caution">
    <text evidence="3">The sequence shown here is derived from an EMBL/GenBank/DDBJ whole genome shotgun (WGS) entry which is preliminary data.</text>
</comment>
<keyword evidence="2" id="KW-0560">Oxidoreductase</keyword>
<evidence type="ECO:0000313" key="3">
    <source>
        <dbReference type="EMBL" id="MDI1232443.1"/>
    </source>
</evidence>
<dbReference type="Pfam" id="PF13561">
    <property type="entry name" value="adh_short_C2"/>
    <property type="match status" value="1"/>
</dbReference>
<organism evidence="3 4">
    <name type="scientific">Candidatus Methylobacter titanis</name>
    <dbReference type="NCBI Taxonomy" id="3053457"/>
    <lineage>
        <taxon>Bacteria</taxon>
        <taxon>Pseudomonadati</taxon>
        <taxon>Pseudomonadota</taxon>
        <taxon>Gammaproteobacteria</taxon>
        <taxon>Methylococcales</taxon>
        <taxon>Methylococcaceae</taxon>
        <taxon>Methylobacter</taxon>
    </lineage>
</organism>
<dbReference type="PRINTS" id="PR00080">
    <property type="entry name" value="SDRFAMILY"/>
</dbReference>
<dbReference type="Gene3D" id="3.40.50.720">
    <property type="entry name" value="NAD(P)-binding Rossmann-like Domain"/>
    <property type="match status" value="1"/>
</dbReference>
<dbReference type="SUPFAM" id="SSF51735">
    <property type="entry name" value="NAD(P)-binding Rossmann-fold domains"/>
    <property type="match status" value="1"/>
</dbReference>
<dbReference type="PROSITE" id="PS00061">
    <property type="entry name" value="ADH_SHORT"/>
    <property type="match status" value="1"/>
</dbReference>
<name>A0AA43Q651_9GAMM</name>
<evidence type="ECO:0000256" key="2">
    <source>
        <dbReference type="ARBA" id="ARBA00023002"/>
    </source>
</evidence>
<comment type="similarity">
    <text evidence="1">Belongs to the short-chain dehydrogenases/reductases (SDR) family.</text>
</comment>
<dbReference type="AlphaFoldDB" id="A0AA43Q651"/>
<dbReference type="InterPro" id="IPR050259">
    <property type="entry name" value="SDR"/>
</dbReference>
<protein>
    <submittedName>
        <fullName evidence="3">3-oxoacyl-ACP reductase FabG</fullName>
    </submittedName>
</protein>
<dbReference type="EMBL" id="JAQSDF010000086">
    <property type="protein sequence ID" value="MDI1232443.1"/>
    <property type="molecule type" value="Genomic_DNA"/>
</dbReference>
<dbReference type="InterPro" id="IPR036291">
    <property type="entry name" value="NAD(P)-bd_dom_sf"/>
</dbReference>
<gene>
    <name evidence="3" type="ORF">PSU93_14990</name>
</gene>
<accession>A0AA43Q651</accession>
<dbReference type="GO" id="GO:0032787">
    <property type="term" value="P:monocarboxylic acid metabolic process"/>
    <property type="evidence" value="ECO:0007669"/>
    <property type="project" value="UniProtKB-ARBA"/>
</dbReference>
<sequence>MRFANKIIIITGASEGIGKFAAEKLVKEGAQLVINARGIERLDQLKEELSEFGHTPLVVAGDATLPATAECLANKTLKQFGRIDGLVNNIGGASHLRYLEDITDEDWDHTHNFNLKSAFLLCKQVIPIMKAQRYGRVVNVSSLAGRNKSRLGGLQYASAKAGLLGLTRHLASEVGSFGITVNAVAPGIALTERAKGKWEALSAQEREHILTTIPLHRLAQPEEMAGAIVFLISDEASYITGVSLDVNGGSYMA</sequence>
<dbReference type="FunFam" id="3.40.50.720:FF:000173">
    <property type="entry name" value="3-oxoacyl-[acyl-carrier protein] reductase"/>
    <property type="match status" value="1"/>
</dbReference>
<dbReference type="PANTHER" id="PTHR42879">
    <property type="entry name" value="3-OXOACYL-(ACYL-CARRIER-PROTEIN) REDUCTASE"/>
    <property type="match status" value="1"/>
</dbReference>
<dbReference type="NCBIfam" id="NF005559">
    <property type="entry name" value="PRK07231.1"/>
    <property type="match status" value="1"/>
</dbReference>
<dbReference type="PANTHER" id="PTHR42879:SF2">
    <property type="entry name" value="3-OXOACYL-[ACYL-CARRIER-PROTEIN] REDUCTASE FABG"/>
    <property type="match status" value="1"/>
</dbReference>
<dbReference type="PRINTS" id="PR00081">
    <property type="entry name" value="GDHRDH"/>
</dbReference>
<dbReference type="InterPro" id="IPR002347">
    <property type="entry name" value="SDR_fam"/>
</dbReference>
<dbReference type="InterPro" id="IPR020904">
    <property type="entry name" value="Sc_DH/Rdtase_CS"/>
</dbReference>